<dbReference type="SUPFAM" id="SSF56112">
    <property type="entry name" value="Protein kinase-like (PK-like)"/>
    <property type="match status" value="1"/>
</dbReference>
<dbReference type="AlphaFoldDB" id="A0A2I1HFN4"/>
<proteinExistence type="predicted"/>
<dbReference type="Gene3D" id="1.10.510.10">
    <property type="entry name" value="Transferase(Phosphotransferase) domain 1"/>
    <property type="match status" value="1"/>
</dbReference>
<dbReference type="InterPro" id="IPR011009">
    <property type="entry name" value="Kinase-like_dom_sf"/>
</dbReference>
<reference evidence="1 2" key="1">
    <citation type="submission" date="2015-10" db="EMBL/GenBank/DDBJ databases">
        <title>Genome analyses suggest a sexual origin of heterokaryosis in a supposedly ancient asexual fungus.</title>
        <authorList>
            <person name="Ropars J."/>
            <person name="Sedzielewska K."/>
            <person name="Noel J."/>
            <person name="Charron P."/>
            <person name="Farinelli L."/>
            <person name="Marton T."/>
            <person name="Kruger M."/>
            <person name="Pelin A."/>
            <person name="Brachmann A."/>
            <person name="Corradi N."/>
        </authorList>
    </citation>
    <scope>NUCLEOTIDE SEQUENCE [LARGE SCALE GENOMIC DNA]</scope>
    <source>
        <strain evidence="1 2">A4</strain>
    </source>
</reference>
<dbReference type="Proteomes" id="UP000234323">
    <property type="component" value="Unassembled WGS sequence"/>
</dbReference>
<gene>
    <name evidence="1" type="ORF">RhiirA4_510556</name>
</gene>
<protein>
    <recommendedName>
        <fullName evidence="3">C2H2-type domain-containing protein</fullName>
    </recommendedName>
</protein>
<dbReference type="VEuPathDB" id="FungiDB:RhiirFUN_019005"/>
<name>A0A2I1HFN4_9GLOM</name>
<evidence type="ECO:0000313" key="2">
    <source>
        <dbReference type="Proteomes" id="UP000234323"/>
    </source>
</evidence>
<accession>A0A2I1HFN4</accession>
<sequence>MQWIENSIQNGLIKLYKFEEFKNIYKIYDGQSVKVYSAVYKNNYCVVIKSLHYRYDNNEVANNEIIREIQYYRQMRFHNNIAKFFGVTKEAYMPSAMLPQSNNSTCATCKKEFKNSKGLARHQQNVQRYNKHQQELDKLPVNTVAEFKRILVTEIQKRLPLNFRSMGKKTFSVPCPESIFFSIFSGNIHYYSKARGIYRCIFQGCDAYQILSKILNSDQWGKRIYSQNQQTYVVCLDPIPWSSDSQNQPEEIDPLEQLLQSTIKKHNMIKTRRPKFLRGEILIEWKKKGQKLMGL</sequence>
<dbReference type="VEuPathDB" id="FungiDB:FUN_004880"/>
<dbReference type="EMBL" id="LLXI01002656">
    <property type="protein sequence ID" value="PKY57696.1"/>
    <property type="molecule type" value="Genomic_DNA"/>
</dbReference>
<evidence type="ECO:0000313" key="1">
    <source>
        <dbReference type="EMBL" id="PKY57696.1"/>
    </source>
</evidence>
<organism evidence="1 2">
    <name type="scientific">Rhizophagus irregularis</name>
    <dbReference type="NCBI Taxonomy" id="588596"/>
    <lineage>
        <taxon>Eukaryota</taxon>
        <taxon>Fungi</taxon>
        <taxon>Fungi incertae sedis</taxon>
        <taxon>Mucoromycota</taxon>
        <taxon>Glomeromycotina</taxon>
        <taxon>Glomeromycetes</taxon>
        <taxon>Glomerales</taxon>
        <taxon>Glomeraceae</taxon>
        <taxon>Rhizophagus</taxon>
    </lineage>
</organism>
<dbReference type="VEuPathDB" id="FungiDB:RhiirA1_541412"/>
<evidence type="ECO:0008006" key="3">
    <source>
        <dbReference type="Google" id="ProtNLM"/>
    </source>
</evidence>
<comment type="caution">
    <text evidence="1">The sequence shown here is derived from an EMBL/GenBank/DDBJ whole genome shotgun (WGS) entry which is preliminary data.</text>
</comment>
<keyword evidence="2" id="KW-1185">Reference proteome</keyword>